<dbReference type="InterPro" id="IPR037151">
    <property type="entry name" value="AlkB-like_sf"/>
</dbReference>
<protein>
    <recommendedName>
        <fullName evidence="4">Alpha-ketoglutarate-dependent dioxygenase AlkB-like domain-containing protein</fullName>
    </recommendedName>
</protein>
<dbReference type="AlphaFoldDB" id="A0A5E4PQW2"/>
<dbReference type="InterPro" id="IPR032870">
    <property type="entry name" value="ALKBH7-like"/>
</dbReference>
<evidence type="ECO:0000313" key="3">
    <source>
        <dbReference type="Proteomes" id="UP000324832"/>
    </source>
</evidence>
<organism evidence="2 3">
    <name type="scientific">Leptidea sinapis</name>
    <dbReference type="NCBI Taxonomy" id="189913"/>
    <lineage>
        <taxon>Eukaryota</taxon>
        <taxon>Metazoa</taxon>
        <taxon>Ecdysozoa</taxon>
        <taxon>Arthropoda</taxon>
        <taxon>Hexapoda</taxon>
        <taxon>Insecta</taxon>
        <taxon>Pterygota</taxon>
        <taxon>Neoptera</taxon>
        <taxon>Endopterygota</taxon>
        <taxon>Lepidoptera</taxon>
        <taxon>Glossata</taxon>
        <taxon>Ditrysia</taxon>
        <taxon>Papilionoidea</taxon>
        <taxon>Pieridae</taxon>
        <taxon>Dismorphiinae</taxon>
        <taxon>Leptidea</taxon>
    </lineage>
</organism>
<comment type="cofactor">
    <cofactor evidence="1">
        <name>Fe(2+)</name>
        <dbReference type="ChEBI" id="CHEBI:29033"/>
    </cofactor>
</comment>
<dbReference type="GO" id="GO:0006631">
    <property type="term" value="P:fatty acid metabolic process"/>
    <property type="evidence" value="ECO:0007669"/>
    <property type="project" value="TreeGrafter"/>
</dbReference>
<sequence length="247" mass="28308">MKINIMLSYLRNCKFRHNIITRTYCTEILREQPKEFVTSTIGDINFIDFHSTWKNDEEEALRKQVLEHMRVIPDFISEAEENSLLAEVEPQLKRMRYEFDHWDNAIQGYRETERGSWSEANSSTLARVRAAAFPPGAALLPHVHVLDLAAAGHIRPHVDAVRFCGDTIAGLCLLSTAVMRLTHEERPHIAFDALLQRRCLYIMSGAARYSFKHAVLGNEDSTWCGRRVQRLRRVAVICREAPPAHAA</sequence>
<reference evidence="2 3" key="1">
    <citation type="submission" date="2017-07" db="EMBL/GenBank/DDBJ databases">
        <authorList>
            <person name="Talla V."/>
            <person name="Backstrom N."/>
        </authorList>
    </citation>
    <scope>NUCLEOTIDE SEQUENCE [LARGE SCALE GENOMIC DNA]</scope>
</reference>
<dbReference type="GO" id="GO:0005759">
    <property type="term" value="C:mitochondrial matrix"/>
    <property type="evidence" value="ECO:0007669"/>
    <property type="project" value="TreeGrafter"/>
</dbReference>
<accession>A0A5E4PQW2</accession>
<dbReference type="EMBL" id="FZQP02000282">
    <property type="protein sequence ID" value="VVC88282.1"/>
    <property type="molecule type" value="Genomic_DNA"/>
</dbReference>
<evidence type="ECO:0008006" key="4">
    <source>
        <dbReference type="Google" id="ProtNLM"/>
    </source>
</evidence>
<evidence type="ECO:0000313" key="2">
    <source>
        <dbReference type="EMBL" id="VVC88282.1"/>
    </source>
</evidence>
<dbReference type="Proteomes" id="UP000324832">
    <property type="component" value="Unassembled WGS sequence"/>
</dbReference>
<dbReference type="GO" id="GO:0006974">
    <property type="term" value="P:DNA damage response"/>
    <property type="evidence" value="ECO:0007669"/>
    <property type="project" value="InterPro"/>
</dbReference>
<dbReference type="Gene3D" id="2.60.120.590">
    <property type="entry name" value="Alpha-ketoglutarate-dependent dioxygenase AlkB-like"/>
    <property type="match status" value="1"/>
</dbReference>
<evidence type="ECO:0000256" key="1">
    <source>
        <dbReference type="ARBA" id="ARBA00001954"/>
    </source>
</evidence>
<gene>
    <name evidence="2" type="ORF">LSINAPIS_LOCUS1697</name>
</gene>
<dbReference type="PANTHER" id="PTHR21052">
    <property type="entry name" value="SPERMATOGENESIS ASSOCIATED 11-RELATED"/>
    <property type="match status" value="1"/>
</dbReference>
<dbReference type="SUPFAM" id="SSF51197">
    <property type="entry name" value="Clavaminate synthase-like"/>
    <property type="match status" value="1"/>
</dbReference>
<keyword evidence="3" id="KW-1185">Reference proteome</keyword>
<name>A0A5E4PQW2_9NEOP</name>
<dbReference type="PANTHER" id="PTHR21052:SF0">
    <property type="entry name" value="ALPHA-KETOGLUTARATE-DEPENDENT DIOXYGENASE ALKB HOMOLOG 7, MITOCHONDRIAL"/>
    <property type="match status" value="1"/>
</dbReference>
<proteinExistence type="predicted"/>